<dbReference type="RefSeq" id="WP_186441108.1">
    <property type="nucleotide sequence ID" value="NZ_LT828541.1"/>
</dbReference>
<organism evidence="2 3">
    <name type="scientific">Desulfamplus magnetovallimortis</name>
    <dbReference type="NCBI Taxonomy" id="1246637"/>
    <lineage>
        <taxon>Bacteria</taxon>
        <taxon>Pseudomonadati</taxon>
        <taxon>Thermodesulfobacteriota</taxon>
        <taxon>Desulfobacteria</taxon>
        <taxon>Desulfobacterales</taxon>
        <taxon>Desulfobacteraceae</taxon>
        <taxon>Desulfamplus</taxon>
    </lineage>
</organism>
<sequence length="47" mass="5739">MNIELTDRIELMDAKRMEHIIKLANIRKQPLHKEHPPENRHKDKEKL</sequence>
<protein>
    <submittedName>
        <fullName evidence="2">Uncharacterized protein</fullName>
    </submittedName>
</protein>
<proteinExistence type="predicted"/>
<keyword evidence="3" id="KW-1185">Reference proteome</keyword>
<feature type="region of interest" description="Disordered" evidence="1">
    <location>
        <begin position="27"/>
        <end position="47"/>
    </location>
</feature>
<evidence type="ECO:0000256" key="1">
    <source>
        <dbReference type="SAM" id="MobiDB-lite"/>
    </source>
</evidence>
<gene>
    <name evidence="2" type="ORF">MTBBW1_410002</name>
</gene>
<dbReference type="EMBL" id="FWEV01000283">
    <property type="protein sequence ID" value="SLM31647.1"/>
    <property type="molecule type" value="Genomic_DNA"/>
</dbReference>
<accession>A0A1W1HGM7</accession>
<dbReference type="Proteomes" id="UP000191931">
    <property type="component" value="Unassembled WGS sequence"/>
</dbReference>
<evidence type="ECO:0000313" key="2">
    <source>
        <dbReference type="EMBL" id="SLM31647.1"/>
    </source>
</evidence>
<reference evidence="2 3" key="1">
    <citation type="submission" date="2017-03" db="EMBL/GenBank/DDBJ databases">
        <authorList>
            <person name="Afonso C.L."/>
            <person name="Miller P.J."/>
            <person name="Scott M.A."/>
            <person name="Spackman E."/>
            <person name="Goraichik I."/>
            <person name="Dimitrov K.M."/>
            <person name="Suarez D.L."/>
            <person name="Swayne D.E."/>
        </authorList>
    </citation>
    <scope>NUCLEOTIDE SEQUENCE [LARGE SCALE GENOMIC DNA]</scope>
    <source>
        <strain evidence="2">PRJEB14757</strain>
    </source>
</reference>
<evidence type="ECO:0000313" key="3">
    <source>
        <dbReference type="Proteomes" id="UP000191931"/>
    </source>
</evidence>
<feature type="compositionally biased region" description="Basic and acidic residues" evidence="1">
    <location>
        <begin position="31"/>
        <end position="47"/>
    </location>
</feature>
<name>A0A1W1HGM7_9BACT</name>
<dbReference type="STRING" id="1246637.MTBBW1_410002"/>
<dbReference type="AlphaFoldDB" id="A0A1W1HGM7"/>